<name>A0A1B7N2I5_9AGAM</name>
<dbReference type="InParanoid" id="A0A1B7N2I5"/>
<sequence>MIQLHRGVNEYRAQLHQGKRSCKHTYWGYKAHRCARNSCAVSPWNLIGLLSLLPSSHAATLDVLVLCANYIVTTIPDYYITLTLQLP</sequence>
<organism evidence="1 2">
    <name type="scientific">Rhizopogon vinicolor AM-OR11-026</name>
    <dbReference type="NCBI Taxonomy" id="1314800"/>
    <lineage>
        <taxon>Eukaryota</taxon>
        <taxon>Fungi</taxon>
        <taxon>Dikarya</taxon>
        <taxon>Basidiomycota</taxon>
        <taxon>Agaricomycotina</taxon>
        <taxon>Agaricomycetes</taxon>
        <taxon>Agaricomycetidae</taxon>
        <taxon>Boletales</taxon>
        <taxon>Suillineae</taxon>
        <taxon>Rhizopogonaceae</taxon>
        <taxon>Rhizopogon</taxon>
    </lineage>
</organism>
<reference evidence="1 2" key="1">
    <citation type="submission" date="2016-06" db="EMBL/GenBank/DDBJ databases">
        <title>Comparative genomics of the ectomycorrhizal sister species Rhizopogon vinicolor and Rhizopogon vesiculosus (Basidiomycota: Boletales) reveals a divergence of the mating type B locus.</title>
        <authorList>
            <consortium name="DOE Joint Genome Institute"/>
            <person name="Mujic A.B."/>
            <person name="Kuo A."/>
            <person name="Tritt A."/>
            <person name="Lipzen A."/>
            <person name="Chen C."/>
            <person name="Johnson J."/>
            <person name="Sharma A."/>
            <person name="Barry K."/>
            <person name="Grigoriev I.V."/>
            <person name="Spatafora J.W."/>
        </authorList>
    </citation>
    <scope>NUCLEOTIDE SEQUENCE [LARGE SCALE GENOMIC DNA]</scope>
    <source>
        <strain evidence="1 2">AM-OR11-026</strain>
    </source>
</reference>
<keyword evidence="2" id="KW-1185">Reference proteome</keyword>
<dbReference type="AlphaFoldDB" id="A0A1B7N2I5"/>
<dbReference type="Proteomes" id="UP000092154">
    <property type="component" value="Unassembled WGS sequence"/>
</dbReference>
<evidence type="ECO:0000313" key="2">
    <source>
        <dbReference type="Proteomes" id="UP000092154"/>
    </source>
</evidence>
<evidence type="ECO:0000313" key="1">
    <source>
        <dbReference type="EMBL" id="OAX39052.1"/>
    </source>
</evidence>
<gene>
    <name evidence="1" type="ORF">K503DRAFT_115269</name>
</gene>
<dbReference type="EMBL" id="KV448265">
    <property type="protein sequence ID" value="OAX39052.1"/>
    <property type="molecule type" value="Genomic_DNA"/>
</dbReference>
<accession>A0A1B7N2I5</accession>
<protein>
    <submittedName>
        <fullName evidence="1">Uncharacterized protein</fullName>
    </submittedName>
</protein>
<proteinExistence type="predicted"/>